<comment type="subcellular location">
    <subcellularLocation>
        <location evidence="1">Membrane</location>
        <topology evidence="1">Multi-pass membrane protein</topology>
    </subcellularLocation>
</comment>
<gene>
    <name evidence="8" type="ORF">GSTUAT00007324001</name>
</gene>
<feature type="transmembrane region" description="Helical" evidence="6">
    <location>
        <begin position="200"/>
        <end position="221"/>
    </location>
</feature>
<organism evidence="8 9">
    <name type="scientific">Tuber aestivum</name>
    <name type="common">summer truffle</name>
    <dbReference type="NCBI Taxonomy" id="59557"/>
    <lineage>
        <taxon>Eukaryota</taxon>
        <taxon>Fungi</taxon>
        <taxon>Dikarya</taxon>
        <taxon>Ascomycota</taxon>
        <taxon>Pezizomycotina</taxon>
        <taxon>Pezizomycetes</taxon>
        <taxon>Pezizales</taxon>
        <taxon>Tuberaceae</taxon>
        <taxon>Tuber</taxon>
    </lineage>
</organism>
<reference evidence="8" key="1">
    <citation type="submission" date="2015-10" db="EMBL/GenBank/DDBJ databases">
        <authorList>
            <person name="Regsiter A."/>
            <person name="william w."/>
        </authorList>
    </citation>
    <scope>NUCLEOTIDE SEQUENCE</scope>
    <source>
        <strain evidence="8">Montdore</strain>
    </source>
</reference>
<feature type="transmembrane region" description="Helical" evidence="6">
    <location>
        <begin position="87"/>
        <end position="108"/>
    </location>
</feature>
<dbReference type="Proteomes" id="UP001412239">
    <property type="component" value="Unassembled WGS sequence"/>
</dbReference>
<feature type="transmembrane region" description="Helical" evidence="6">
    <location>
        <begin position="42"/>
        <end position="67"/>
    </location>
</feature>
<feature type="transmembrane region" description="Helical" evidence="6">
    <location>
        <begin position="241"/>
        <end position="259"/>
    </location>
</feature>
<feature type="transmembrane region" description="Helical" evidence="6">
    <location>
        <begin position="165"/>
        <end position="188"/>
    </location>
</feature>
<feature type="transmembrane region" description="Helical" evidence="6">
    <location>
        <begin position="6"/>
        <end position="30"/>
    </location>
</feature>
<comment type="similarity">
    <text evidence="5">Belongs to the SAT4 family.</text>
</comment>
<evidence type="ECO:0000313" key="8">
    <source>
        <dbReference type="EMBL" id="CUS08590.1"/>
    </source>
</evidence>
<evidence type="ECO:0000256" key="3">
    <source>
        <dbReference type="ARBA" id="ARBA00022989"/>
    </source>
</evidence>
<dbReference type="PANTHER" id="PTHR33048">
    <property type="entry name" value="PTH11-LIKE INTEGRAL MEMBRANE PROTEIN (AFU_ORTHOLOGUE AFUA_5G11245)"/>
    <property type="match status" value="1"/>
</dbReference>
<dbReference type="EMBL" id="LN891124">
    <property type="protein sequence ID" value="CUS08590.1"/>
    <property type="molecule type" value="Genomic_DNA"/>
</dbReference>
<evidence type="ECO:0000259" key="7">
    <source>
        <dbReference type="Pfam" id="PF20684"/>
    </source>
</evidence>
<feature type="transmembrane region" description="Helical" evidence="6">
    <location>
        <begin position="120"/>
        <end position="142"/>
    </location>
</feature>
<name>A0A292PQ38_9PEZI</name>
<keyword evidence="4 6" id="KW-0472">Membrane</keyword>
<dbReference type="PANTHER" id="PTHR33048:SF47">
    <property type="entry name" value="INTEGRAL MEMBRANE PROTEIN-RELATED"/>
    <property type="match status" value="1"/>
</dbReference>
<dbReference type="Pfam" id="PF20684">
    <property type="entry name" value="Fung_rhodopsin"/>
    <property type="match status" value="1"/>
</dbReference>
<evidence type="ECO:0000313" key="9">
    <source>
        <dbReference type="Proteomes" id="UP001412239"/>
    </source>
</evidence>
<dbReference type="InterPro" id="IPR052337">
    <property type="entry name" value="SAT4-like"/>
</dbReference>
<accession>A0A292PQ38</accession>
<dbReference type="GO" id="GO:0016020">
    <property type="term" value="C:membrane"/>
    <property type="evidence" value="ECO:0007669"/>
    <property type="project" value="UniProtKB-SubCell"/>
</dbReference>
<evidence type="ECO:0000256" key="2">
    <source>
        <dbReference type="ARBA" id="ARBA00022692"/>
    </source>
</evidence>
<sequence>MKESKSHMVFAVALIVGVISFVVTALRVFTRVKIVRVWGADDVLIVIAQLFAFSFLVCLLIGASNGIGSHIETVSPQEFVVFMKATWGTMFSYNWQAMFAKLSVLTFYTRVMGHHYWFKLATTATMVFVVLTGAGSELVLYLHCRPVSYYWDKSTPGGYCWDLELLYYINSALYIFADVVVTVLPLPILSKLELPKRQKWGLCALFSLGGFVCATGIIRVVELPAPHLSKDVTWEIASAMIWYYVEAAFIIIAACGPALKPFFRLYVPVLLGSTKGTYKDPPSYAVGQSYDMQRFQRSANVTTGSRAGFGEGDSEEHIIGGDSGIMKTTDVVLTVEDIPQDGGTGGQGRETP</sequence>
<keyword evidence="2 6" id="KW-0812">Transmembrane</keyword>
<evidence type="ECO:0000256" key="4">
    <source>
        <dbReference type="ARBA" id="ARBA00023136"/>
    </source>
</evidence>
<dbReference type="InterPro" id="IPR049326">
    <property type="entry name" value="Rhodopsin_dom_fungi"/>
</dbReference>
<dbReference type="AlphaFoldDB" id="A0A292PQ38"/>
<keyword evidence="3 6" id="KW-1133">Transmembrane helix</keyword>
<evidence type="ECO:0000256" key="1">
    <source>
        <dbReference type="ARBA" id="ARBA00004141"/>
    </source>
</evidence>
<keyword evidence="9" id="KW-1185">Reference proteome</keyword>
<proteinExistence type="inferred from homology"/>
<protein>
    <recommendedName>
        <fullName evidence="7">Rhodopsin domain-containing protein</fullName>
    </recommendedName>
</protein>
<feature type="domain" description="Rhodopsin" evidence="7">
    <location>
        <begin position="26"/>
        <end position="264"/>
    </location>
</feature>
<evidence type="ECO:0000256" key="6">
    <source>
        <dbReference type="SAM" id="Phobius"/>
    </source>
</evidence>
<evidence type="ECO:0000256" key="5">
    <source>
        <dbReference type="ARBA" id="ARBA00038359"/>
    </source>
</evidence>